<evidence type="ECO:0000256" key="7">
    <source>
        <dbReference type="ARBA" id="ARBA00023065"/>
    </source>
</evidence>
<dbReference type="NCBIfam" id="TIGR00797">
    <property type="entry name" value="matE"/>
    <property type="match status" value="1"/>
</dbReference>
<dbReference type="CDD" id="cd13137">
    <property type="entry name" value="MATE_NorM_like"/>
    <property type="match status" value="1"/>
</dbReference>
<evidence type="ECO:0000256" key="5">
    <source>
        <dbReference type="ARBA" id="ARBA00022692"/>
    </source>
</evidence>
<evidence type="ECO:0000256" key="3">
    <source>
        <dbReference type="ARBA" id="ARBA00022449"/>
    </source>
</evidence>
<evidence type="ECO:0000256" key="4">
    <source>
        <dbReference type="ARBA" id="ARBA00022475"/>
    </source>
</evidence>
<dbReference type="AlphaFoldDB" id="A0A9D2AQE9"/>
<comment type="subcellular location">
    <subcellularLocation>
        <location evidence="1">Cell membrane</location>
        <topology evidence="1">Multi-pass membrane protein</topology>
    </subcellularLocation>
</comment>
<keyword evidence="4" id="KW-1003">Cell membrane</keyword>
<keyword evidence="7" id="KW-0406">Ion transport</keyword>
<feature type="transmembrane region" description="Helical" evidence="10">
    <location>
        <begin position="414"/>
        <end position="437"/>
    </location>
</feature>
<dbReference type="GO" id="GO:0005886">
    <property type="term" value="C:plasma membrane"/>
    <property type="evidence" value="ECO:0007669"/>
    <property type="project" value="UniProtKB-SubCell"/>
</dbReference>
<dbReference type="InterPro" id="IPR048279">
    <property type="entry name" value="MdtK-like"/>
</dbReference>
<protein>
    <recommendedName>
        <fullName evidence="9">Multidrug-efflux transporter</fullName>
    </recommendedName>
</protein>
<keyword evidence="6 10" id="KW-1133">Transmembrane helix</keyword>
<evidence type="ECO:0000313" key="12">
    <source>
        <dbReference type="Proteomes" id="UP000824246"/>
    </source>
</evidence>
<dbReference type="PANTHER" id="PTHR43298:SF2">
    <property type="entry name" value="FMN_FAD EXPORTER YEEO-RELATED"/>
    <property type="match status" value="1"/>
</dbReference>
<reference evidence="11" key="1">
    <citation type="journal article" date="2021" name="PeerJ">
        <title>Extensive microbial diversity within the chicken gut microbiome revealed by metagenomics and culture.</title>
        <authorList>
            <person name="Gilroy R."/>
            <person name="Ravi A."/>
            <person name="Getino M."/>
            <person name="Pursley I."/>
            <person name="Horton D.L."/>
            <person name="Alikhan N.F."/>
            <person name="Baker D."/>
            <person name="Gharbi K."/>
            <person name="Hall N."/>
            <person name="Watson M."/>
            <person name="Adriaenssens E.M."/>
            <person name="Foster-Nyarko E."/>
            <person name="Jarju S."/>
            <person name="Secka A."/>
            <person name="Antonio M."/>
            <person name="Oren A."/>
            <person name="Chaudhuri R.R."/>
            <person name="La Ragione R."/>
            <person name="Hildebrand F."/>
            <person name="Pallen M.J."/>
        </authorList>
    </citation>
    <scope>NUCLEOTIDE SEQUENCE</scope>
    <source>
        <strain evidence="11">ChiHjej12B11-16260</strain>
    </source>
</reference>
<feature type="transmembrane region" description="Helical" evidence="10">
    <location>
        <begin position="385"/>
        <end position="407"/>
    </location>
</feature>
<dbReference type="GO" id="GO:0015297">
    <property type="term" value="F:antiporter activity"/>
    <property type="evidence" value="ECO:0007669"/>
    <property type="project" value="UniProtKB-KW"/>
</dbReference>
<dbReference type="PANTHER" id="PTHR43298">
    <property type="entry name" value="MULTIDRUG RESISTANCE PROTEIN NORM-RELATED"/>
    <property type="match status" value="1"/>
</dbReference>
<keyword evidence="5 10" id="KW-0812">Transmembrane</keyword>
<feature type="transmembrane region" description="Helical" evidence="10">
    <location>
        <begin position="343"/>
        <end position="365"/>
    </location>
</feature>
<feature type="transmembrane region" description="Helical" evidence="10">
    <location>
        <begin position="443"/>
        <end position="463"/>
    </location>
</feature>
<feature type="transmembrane region" description="Helical" evidence="10">
    <location>
        <begin position="147"/>
        <end position="165"/>
    </location>
</feature>
<sequence>MVKKKETEILLDLIRDGRPMTLKQQLHLTVKLSVPAIITQLSSIIMQYIDAAMVGRIGAEASASIGLVSTSTWLFWGLCTAAATGFSVQVAHKIGAGDDTGARMVLRQALVGTLLFSLLLAILGAGISSSLPAWLGGDISIRRDASVYFLIFSIFLPVLQMSFLAGGMLRCSGNMRIPSLGGVIMCVLNVVFNFFLIFPERECSIAGVELTIPGAGLGVSGAALGTAAAETVVAGILLWYLFARSEKLKLHRGENSSRPKAGIYKKALRIGFPMGIEHVVICGAQIMTTVIVAPLGVFAIAANSFAITAESLCYMPGYGIADAATTLVGQSIGAGRKKLTRSFAHITVLMGMVIMGAMGVLMYLFAPQIIGLMTPVEEIRTLGVMALRIEAFAEPMFAASIVAYGVFVGAADTLVPCLMNFFSIWAIRLTLATWLAPTLGLKGVWIAMCIELCFRGLIFLVRLRRGQWLKQYKM</sequence>
<feature type="transmembrane region" description="Helical" evidence="10">
    <location>
        <begin position="177"/>
        <end position="198"/>
    </location>
</feature>
<evidence type="ECO:0000256" key="2">
    <source>
        <dbReference type="ARBA" id="ARBA00022448"/>
    </source>
</evidence>
<dbReference type="EMBL" id="DXFB01000088">
    <property type="protein sequence ID" value="HIX45236.1"/>
    <property type="molecule type" value="Genomic_DNA"/>
</dbReference>
<dbReference type="InterPro" id="IPR002528">
    <property type="entry name" value="MATE_fam"/>
</dbReference>
<evidence type="ECO:0000256" key="8">
    <source>
        <dbReference type="ARBA" id="ARBA00023136"/>
    </source>
</evidence>
<evidence type="ECO:0000256" key="9">
    <source>
        <dbReference type="ARBA" id="ARBA00031636"/>
    </source>
</evidence>
<organism evidence="11 12">
    <name type="scientific">Candidatus Barnesiella excrementipullorum</name>
    <dbReference type="NCBI Taxonomy" id="2838479"/>
    <lineage>
        <taxon>Bacteria</taxon>
        <taxon>Pseudomonadati</taxon>
        <taxon>Bacteroidota</taxon>
        <taxon>Bacteroidia</taxon>
        <taxon>Bacteroidales</taxon>
        <taxon>Barnesiellaceae</taxon>
        <taxon>Barnesiella</taxon>
    </lineage>
</organism>
<feature type="transmembrane region" description="Helical" evidence="10">
    <location>
        <begin position="109"/>
        <end position="135"/>
    </location>
</feature>
<proteinExistence type="predicted"/>
<name>A0A9D2AQE9_9BACT</name>
<reference evidence="11" key="2">
    <citation type="submission" date="2021-04" db="EMBL/GenBank/DDBJ databases">
        <authorList>
            <person name="Gilroy R."/>
        </authorList>
    </citation>
    <scope>NUCLEOTIDE SEQUENCE</scope>
    <source>
        <strain evidence="11">ChiHjej12B11-16260</strain>
    </source>
</reference>
<comment type="caution">
    <text evidence="11">The sequence shown here is derived from an EMBL/GenBank/DDBJ whole genome shotgun (WGS) entry which is preliminary data.</text>
</comment>
<evidence type="ECO:0000256" key="10">
    <source>
        <dbReference type="SAM" id="Phobius"/>
    </source>
</evidence>
<evidence type="ECO:0000256" key="1">
    <source>
        <dbReference type="ARBA" id="ARBA00004651"/>
    </source>
</evidence>
<dbReference type="Proteomes" id="UP000824246">
    <property type="component" value="Unassembled WGS sequence"/>
</dbReference>
<accession>A0A9D2AQE9</accession>
<feature type="transmembrane region" description="Helical" evidence="10">
    <location>
        <begin position="218"/>
        <end position="242"/>
    </location>
</feature>
<dbReference type="InterPro" id="IPR050222">
    <property type="entry name" value="MATE_MdtK"/>
</dbReference>
<gene>
    <name evidence="11" type="ORF">H9982_03350</name>
</gene>
<evidence type="ECO:0000313" key="11">
    <source>
        <dbReference type="EMBL" id="HIX45236.1"/>
    </source>
</evidence>
<dbReference type="PIRSF" id="PIRSF006603">
    <property type="entry name" value="DinF"/>
    <property type="match status" value="1"/>
</dbReference>
<dbReference type="Pfam" id="PF01554">
    <property type="entry name" value="MatE"/>
    <property type="match status" value="2"/>
</dbReference>
<keyword evidence="2" id="KW-0813">Transport</keyword>
<keyword evidence="8 10" id="KW-0472">Membrane</keyword>
<keyword evidence="3" id="KW-0050">Antiport</keyword>
<dbReference type="GO" id="GO:0006811">
    <property type="term" value="P:monoatomic ion transport"/>
    <property type="evidence" value="ECO:0007669"/>
    <property type="project" value="UniProtKB-KW"/>
</dbReference>
<dbReference type="GO" id="GO:0042910">
    <property type="term" value="F:xenobiotic transmembrane transporter activity"/>
    <property type="evidence" value="ECO:0007669"/>
    <property type="project" value="InterPro"/>
</dbReference>
<evidence type="ECO:0000256" key="6">
    <source>
        <dbReference type="ARBA" id="ARBA00022989"/>
    </source>
</evidence>